<dbReference type="Proteomes" id="UP000198668">
    <property type="component" value="Unassembled WGS sequence"/>
</dbReference>
<name>A0A1I3BC24_9LACT</name>
<evidence type="ECO:0000256" key="1">
    <source>
        <dbReference type="SAM" id="Phobius"/>
    </source>
</evidence>
<accession>A0A1I3BC24</accession>
<dbReference type="RefSeq" id="WP_047393418.1">
    <property type="nucleotide sequence ID" value="NZ_FOQE01000005.1"/>
</dbReference>
<keyword evidence="1" id="KW-0472">Membrane</keyword>
<evidence type="ECO:0000313" key="2">
    <source>
        <dbReference type="EMBL" id="SFH59845.1"/>
    </source>
</evidence>
<sequence>MEEKQRRNINNKRQQTNGWKWAFLTLLAVVLGIMIWLILQLSGPSPVQQQSANQEDLNQINDTATFQVTAEKKQINQLINQYLAEETHNKSVQYQFQLADQAQLAGTFRVFGVDVPFQLDLDPFVMENGNVQLKAKQISLGKLNLPIPFAMKQIGQQLALPNWVEIHHKEETIILRLDTFSLKSGVFFSADRIDLANDDIRLNVFVPNKKSSEREEETN</sequence>
<proteinExistence type="predicted"/>
<dbReference type="InterPro" id="IPR018672">
    <property type="entry name" value="DUF2140"/>
</dbReference>
<dbReference type="AlphaFoldDB" id="A0A1I3BC24"/>
<evidence type="ECO:0000313" key="3">
    <source>
        <dbReference type="Proteomes" id="UP000198668"/>
    </source>
</evidence>
<feature type="transmembrane region" description="Helical" evidence="1">
    <location>
        <begin position="21"/>
        <end position="39"/>
    </location>
</feature>
<organism evidence="2 3">
    <name type="scientific">Pisciglobus halotolerans</name>
    <dbReference type="NCBI Taxonomy" id="745365"/>
    <lineage>
        <taxon>Bacteria</taxon>
        <taxon>Bacillati</taxon>
        <taxon>Bacillota</taxon>
        <taxon>Bacilli</taxon>
        <taxon>Lactobacillales</taxon>
        <taxon>Carnobacteriaceae</taxon>
    </lineage>
</organism>
<reference evidence="2 3" key="1">
    <citation type="submission" date="2016-10" db="EMBL/GenBank/DDBJ databases">
        <authorList>
            <person name="de Groot N.N."/>
        </authorList>
    </citation>
    <scope>NUCLEOTIDE SEQUENCE [LARGE SCALE GENOMIC DNA]</scope>
    <source>
        <strain evidence="2 3">DSM 27630</strain>
    </source>
</reference>
<keyword evidence="3" id="KW-1185">Reference proteome</keyword>
<dbReference type="EMBL" id="FOQE01000005">
    <property type="protein sequence ID" value="SFH59845.1"/>
    <property type="molecule type" value="Genomic_DNA"/>
</dbReference>
<dbReference type="Pfam" id="PF09911">
    <property type="entry name" value="DUF2140"/>
    <property type="match status" value="1"/>
</dbReference>
<gene>
    <name evidence="2" type="ORF">SAMN04489868_10586</name>
</gene>
<keyword evidence="1" id="KW-1133">Transmembrane helix</keyword>
<keyword evidence="1" id="KW-0812">Transmembrane</keyword>
<dbReference type="OrthoDB" id="2241695at2"/>
<protein>
    <submittedName>
        <fullName evidence="2">Uncharacterized protein YpmS</fullName>
    </submittedName>
</protein>